<evidence type="ECO:0000313" key="2">
    <source>
        <dbReference type="Proteomes" id="UP001293593"/>
    </source>
</evidence>
<gene>
    <name evidence="1" type="ORF">QN277_025559</name>
</gene>
<proteinExistence type="predicted"/>
<evidence type="ECO:0000313" key="1">
    <source>
        <dbReference type="EMBL" id="KAK4264371.1"/>
    </source>
</evidence>
<dbReference type="AlphaFoldDB" id="A0AAE1ML21"/>
<name>A0AAE1ML21_9FABA</name>
<comment type="caution">
    <text evidence="1">The sequence shown here is derived from an EMBL/GenBank/DDBJ whole genome shotgun (WGS) entry which is preliminary data.</text>
</comment>
<sequence>MASPAHFDDVSLRIHTTAPPESLVWFVHLCSLNLTLLATWSVRWGPIHFAYVGQNLFGGWLMSPSLLHWLSKSNFQGFTCLFSSEVGCSLSNTPSGGEYVADLCAAFSYKEVCPTGGFYNQHFLSCPF</sequence>
<accession>A0AAE1ML21</accession>
<dbReference type="EMBL" id="JAWXYG010000008">
    <property type="protein sequence ID" value="KAK4264371.1"/>
    <property type="molecule type" value="Genomic_DNA"/>
</dbReference>
<protein>
    <submittedName>
        <fullName evidence="1">Uncharacterized protein</fullName>
    </submittedName>
</protein>
<dbReference type="Proteomes" id="UP001293593">
    <property type="component" value="Unassembled WGS sequence"/>
</dbReference>
<keyword evidence="2" id="KW-1185">Reference proteome</keyword>
<reference evidence="1" key="1">
    <citation type="submission" date="2023-10" db="EMBL/GenBank/DDBJ databases">
        <title>Chromosome-level genome of the transformable northern wattle, Acacia crassicarpa.</title>
        <authorList>
            <person name="Massaro I."/>
            <person name="Sinha N.R."/>
            <person name="Poethig S."/>
            <person name="Leichty A.R."/>
        </authorList>
    </citation>
    <scope>NUCLEOTIDE SEQUENCE</scope>
    <source>
        <strain evidence="1">Acra3RX</strain>
        <tissue evidence="1">Leaf</tissue>
    </source>
</reference>
<organism evidence="1 2">
    <name type="scientific">Acacia crassicarpa</name>
    <name type="common">northern wattle</name>
    <dbReference type="NCBI Taxonomy" id="499986"/>
    <lineage>
        <taxon>Eukaryota</taxon>
        <taxon>Viridiplantae</taxon>
        <taxon>Streptophyta</taxon>
        <taxon>Embryophyta</taxon>
        <taxon>Tracheophyta</taxon>
        <taxon>Spermatophyta</taxon>
        <taxon>Magnoliopsida</taxon>
        <taxon>eudicotyledons</taxon>
        <taxon>Gunneridae</taxon>
        <taxon>Pentapetalae</taxon>
        <taxon>rosids</taxon>
        <taxon>fabids</taxon>
        <taxon>Fabales</taxon>
        <taxon>Fabaceae</taxon>
        <taxon>Caesalpinioideae</taxon>
        <taxon>mimosoid clade</taxon>
        <taxon>Acacieae</taxon>
        <taxon>Acacia</taxon>
    </lineage>
</organism>